<evidence type="ECO:0000313" key="2">
    <source>
        <dbReference type="EMBL" id="OAE23219.1"/>
    </source>
</evidence>
<organism evidence="2 3">
    <name type="scientific">Marchantia polymorpha subsp. ruderalis</name>
    <dbReference type="NCBI Taxonomy" id="1480154"/>
    <lineage>
        <taxon>Eukaryota</taxon>
        <taxon>Viridiplantae</taxon>
        <taxon>Streptophyta</taxon>
        <taxon>Embryophyta</taxon>
        <taxon>Marchantiophyta</taxon>
        <taxon>Marchantiopsida</taxon>
        <taxon>Marchantiidae</taxon>
        <taxon>Marchantiales</taxon>
        <taxon>Marchantiaceae</taxon>
        <taxon>Marchantia</taxon>
    </lineage>
</organism>
<dbReference type="EMBL" id="LVLJ01002916">
    <property type="protein sequence ID" value="OAE23219.1"/>
    <property type="molecule type" value="Genomic_DNA"/>
</dbReference>
<evidence type="ECO:0000256" key="1">
    <source>
        <dbReference type="SAM" id="MobiDB-lite"/>
    </source>
</evidence>
<sequence length="211" mass="23885">MGIKYSSSHGIDQRENAHSASRTAMGPTMEERERVRANVTPVGGIRTAVQYTTKRVVNEEEEEGYLDHGRIVHKRESGGPAGAIQTDERQIPLTYRVNSLISTANTNDISVDTHESNPWECELICDKNDDDDDDDGNYVFQRVDDTAESMMGEVWEQEHTAEHCYHCSRHSIVRKRAGAGYQRAQVQVRQAGRSGRLEERLVSEEYFSLVI</sequence>
<keyword evidence="3" id="KW-1185">Reference proteome</keyword>
<protein>
    <submittedName>
        <fullName evidence="2">Uncharacterized protein</fullName>
    </submittedName>
</protein>
<evidence type="ECO:0000313" key="3">
    <source>
        <dbReference type="Proteomes" id="UP000077202"/>
    </source>
</evidence>
<name>A0A176VQP9_MARPO</name>
<feature type="region of interest" description="Disordered" evidence="1">
    <location>
        <begin position="1"/>
        <end position="33"/>
    </location>
</feature>
<reference evidence="2" key="1">
    <citation type="submission" date="2016-03" db="EMBL/GenBank/DDBJ databases">
        <title>Mechanisms controlling the formation of the plant cell surface in tip-growing cells are functionally conserved among land plants.</title>
        <authorList>
            <person name="Honkanen S."/>
            <person name="Jones V.A."/>
            <person name="Morieri G."/>
            <person name="Champion C."/>
            <person name="Hetherington A.J."/>
            <person name="Kelly S."/>
            <person name="Saint-Marcoux D."/>
            <person name="Proust H."/>
            <person name="Prescott H."/>
            <person name="Dolan L."/>
        </authorList>
    </citation>
    <scope>NUCLEOTIDE SEQUENCE [LARGE SCALE GENOMIC DNA]</scope>
    <source>
        <tissue evidence="2">Whole gametophyte</tissue>
    </source>
</reference>
<gene>
    <name evidence="2" type="ORF">AXG93_1630s1340</name>
</gene>
<proteinExistence type="predicted"/>
<dbReference type="AlphaFoldDB" id="A0A176VQP9"/>
<feature type="compositionally biased region" description="Polar residues" evidence="1">
    <location>
        <begin position="1"/>
        <end position="10"/>
    </location>
</feature>
<comment type="caution">
    <text evidence="2">The sequence shown here is derived from an EMBL/GenBank/DDBJ whole genome shotgun (WGS) entry which is preliminary data.</text>
</comment>
<dbReference type="Proteomes" id="UP000077202">
    <property type="component" value="Unassembled WGS sequence"/>
</dbReference>
<accession>A0A176VQP9</accession>